<dbReference type="HOGENOM" id="CLU_067335_0_0_11"/>
<gene>
    <name evidence="2" type="ordered locus">Afer_1030</name>
</gene>
<dbReference type="InterPro" id="IPR034660">
    <property type="entry name" value="DinB/YfiT-like"/>
</dbReference>
<dbReference type="OrthoDB" id="113180at2"/>
<dbReference type="InterPro" id="IPR017518">
    <property type="entry name" value="CHP03084"/>
</dbReference>
<dbReference type="InterPro" id="IPR017517">
    <property type="entry name" value="Maleyloyr_isom"/>
</dbReference>
<keyword evidence="3" id="KW-1185">Reference proteome</keyword>
<dbReference type="AlphaFoldDB" id="C7LZ10"/>
<dbReference type="Gene3D" id="1.20.120.450">
    <property type="entry name" value="dinb family like domain"/>
    <property type="match status" value="1"/>
</dbReference>
<organism evidence="2 3">
    <name type="scientific">Acidimicrobium ferrooxidans (strain DSM 10331 / JCM 15462 / NBRC 103882 / ICP)</name>
    <dbReference type="NCBI Taxonomy" id="525909"/>
    <lineage>
        <taxon>Bacteria</taxon>
        <taxon>Bacillati</taxon>
        <taxon>Actinomycetota</taxon>
        <taxon>Acidimicrobiia</taxon>
        <taxon>Acidimicrobiales</taxon>
        <taxon>Acidimicrobiaceae</taxon>
        <taxon>Acidimicrobium</taxon>
    </lineage>
</organism>
<dbReference type="SUPFAM" id="SSF109854">
    <property type="entry name" value="DinB/YfiT-like putative metalloenzymes"/>
    <property type="match status" value="1"/>
</dbReference>
<dbReference type="InterPro" id="IPR024344">
    <property type="entry name" value="MDMPI_metal-binding"/>
</dbReference>
<dbReference type="NCBIfam" id="TIGR03083">
    <property type="entry name" value="maleylpyruvate isomerase family mycothiol-dependent enzyme"/>
    <property type="match status" value="1"/>
</dbReference>
<dbReference type="EMBL" id="CP001631">
    <property type="protein sequence ID" value="ACU53968.1"/>
    <property type="molecule type" value="Genomic_DNA"/>
</dbReference>
<name>C7LZ10_ACIFD</name>
<accession>C7LZ10</accession>
<dbReference type="GO" id="GO:0046872">
    <property type="term" value="F:metal ion binding"/>
    <property type="evidence" value="ECO:0007669"/>
    <property type="project" value="InterPro"/>
</dbReference>
<dbReference type="Proteomes" id="UP000000771">
    <property type="component" value="Chromosome"/>
</dbReference>
<evidence type="ECO:0000259" key="1">
    <source>
        <dbReference type="Pfam" id="PF11716"/>
    </source>
</evidence>
<dbReference type="RefSeq" id="WP_015798454.1">
    <property type="nucleotide sequence ID" value="NC_013124.1"/>
</dbReference>
<dbReference type="KEGG" id="afo:Afer_1030"/>
<evidence type="ECO:0000313" key="2">
    <source>
        <dbReference type="EMBL" id="ACU53968.1"/>
    </source>
</evidence>
<dbReference type="NCBIfam" id="TIGR03084">
    <property type="entry name" value="TIGR03084 family metal-binding protein"/>
    <property type="match status" value="1"/>
</dbReference>
<sequence length="269" mass="30040">MSGSGLDLVGLIDDLQAEHRTLRATLHDAGWEVWELPTRAAPWRIREQVAHLTFFDEVAMWSIDHPERLDTLRAAFDASIDPSERADVVWARELAPQTLWERWCRANDTLVTRLARLVDEDPGRRLDWIGPSMGLASFVSARLMETWAHGVDVVNALGHDVADTVSDRLRHVCFLGWAARRFALATHGITDLDDPLRLEAIGPSGELWAWGPEDAPNRVRGSALEIALVVTQRRHVSRTSVEATGALARRWLEVAQAFAGPPTVASKER</sequence>
<dbReference type="STRING" id="525909.Afer_1030"/>
<dbReference type="eggNOG" id="ENOG502Z7S3">
    <property type="taxonomic scope" value="Bacteria"/>
</dbReference>
<dbReference type="Pfam" id="PF11716">
    <property type="entry name" value="MDMPI_N"/>
    <property type="match status" value="1"/>
</dbReference>
<evidence type="ECO:0000313" key="3">
    <source>
        <dbReference type="Proteomes" id="UP000000771"/>
    </source>
</evidence>
<reference evidence="2 3" key="1">
    <citation type="journal article" date="2009" name="Stand. Genomic Sci.">
        <title>Complete genome sequence of Acidimicrobium ferrooxidans type strain (ICP).</title>
        <authorList>
            <person name="Clum A."/>
            <person name="Nolan M."/>
            <person name="Lang E."/>
            <person name="Glavina Del Rio T."/>
            <person name="Tice H."/>
            <person name="Copeland A."/>
            <person name="Cheng J.F."/>
            <person name="Lucas S."/>
            <person name="Chen F."/>
            <person name="Bruce D."/>
            <person name="Goodwin L."/>
            <person name="Pitluck S."/>
            <person name="Ivanova N."/>
            <person name="Mavrommatis K."/>
            <person name="Mikhailova N."/>
            <person name="Pati A."/>
            <person name="Chen A."/>
            <person name="Palaniappan K."/>
            <person name="Goker M."/>
            <person name="Spring S."/>
            <person name="Land M."/>
            <person name="Hauser L."/>
            <person name="Chang Y.J."/>
            <person name="Jeffries C.C."/>
            <person name="Chain P."/>
            <person name="Bristow J."/>
            <person name="Eisen J.A."/>
            <person name="Markowitz V."/>
            <person name="Hugenholtz P."/>
            <person name="Kyrpides N.C."/>
            <person name="Klenk H.P."/>
            <person name="Lapidus A."/>
        </authorList>
    </citation>
    <scope>NUCLEOTIDE SEQUENCE [LARGE SCALE GENOMIC DNA]</scope>
    <source>
        <strain evidence="3">DSM 10331 / JCM 15462 / NBRC 103882 / ICP</strain>
    </source>
</reference>
<protein>
    <recommendedName>
        <fullName evidence="1">Mycothiol-dependent maleylpyruvate isomerase metal-binding domain-containing protein</fullName>
    </recommendedName>
</protein>
<feature type="domain" description="Mycothiol-dependent maleylpyruvate isomerase metal-binding" evidence="1">
    <location>
        <begin position="15"/>
        <end position="153"/>
    </location>
</feature>
<proteinExistence type="predicted"/>